<evidence type="ECO:0000313" key="2">
    <source>
        <dbReference type="Proteomes" id="UP000295689"/>
    </source>
</evidence>
<dbReference type="EMBL" id="SLVV01000006">
    <property type="protein sequence ID" value="TCN24907.1"/>
    <property type="molecule type" value="Genomic_DNA"/>
</dbReference>
<sequence length="69" mass="7766">MNIFTDKGIYEVVYKGRHFSFLSFIRKDCICDVCYITLKNILTGEMFTFDKSGILGIREMSGALEASAG</sequence>
<dbReference type="Proteomes" id="UP000295689">
    <property type="component" value="Unassembled WGS sequence"/>
</dbReference>
<keyword evidence="2" id="KW-1185">Reference proteome</keyword>
<gene>
    <name evidence="1" type="ORF">EV146_106108</name>
</gene>
<dbReference type="AlphaFoldDB" id="A0A4R2BD91"/>
<protein>
    <submittedName>
        <fullName evidence="1">Uncharacterized protein</fullName>
    </submittedName>
</protein>
<dbReference type="OrthoDB" id="2926484at2"/>
<accession>A0A4R2BD91</accession>
<organism evidence="1 2">
    <name type="scientific">Mesobacillus foraminis</name>
    <dbReference type="NCBI Taxonomy" id="279826"/>
    <lineage>
        <taxon>Bacteria</taxon>
        <taxon>Bacillati</taxon>
        <taxon>Bacillota</taxon>
        <taxon>Bacilli</taxon>
        <taxon>Bacillales</taxon>
        <taxon>Bacillaceae</taxon>
        <taxon>Mesobacillus</taxon>
    </lineage>
</organism>
<comment type="caution">
    <text evidence="1">The sequence shown here is derived from an EMBL/GenBank/DDBJ whole genome shotgun (WGS) entry which is preliminary data.</text>
</comment>
<reference evidence="1 2" key="1">
    <citation type="journal article" date="2015" name="Stand. Genomic Sci.">
        <title>Genomic Encyclopedia of Bacterial and Archaeal Type Strains, Phase III: the genomes of soil and plant-associated and newly described type strains.</title>
        <authorList>
            <person name="Whitman W.B."/>
            <person name="Woyke T."/>
            <person name="Klenk H.P."/>
            <person name="Zhou Y."/>
            <person name="Lilburn T.G."/>
            <person name="Beck B.J."/>
            <person name="De Vos P."/>
            <person name="Vandamme P."/>
            <person name="Eisen J.A."/>
            <person name="Garrity G."/>
            <person name="Hugenholtz P."/>
            <person name="Kyrpides N.C."/>
        </authorList>
    </citation>
    <scope>NUCLEOTIDE SEQUENCE [LARGE SCALE GENOMIC DNA]</scope>
    <source>
        <strain evidence="1 2">CV53</strain>
    </source>
</reference>
<evidence type="ECO:0000313" key="1">
    <source>
        <dbReference type="EMBL" id="TCN24907.1"/>
    </source>
</evidence>
<name>A0A4R2BD91_9BACI</name>
<dbReference type="RefSeq" id="WP_121613976.1">
    <property type="nucleotide sequence ID" value="NZ_JABUHM010000004.1"/>
</dbReference>
<proteinExistence type="predicted"/>